<dbReference type="InterPro" id="IPR023665">
    <property type="entry name" value="ApgAM_prokaryotes"/>
</dbReference>
<feature type="domain" description="Metalloenzyme" evidence="8">
    <location>
        <begin position="4"/>
        <end position="398"/>
    </location>
</feature>
<evidence type="ECO:0000256" key="3">
    <source>
        <dbReference type="ARBA" id="ARBA00004798"/>
    </source>
</evidence>
<evidence type="ECO:0000313" key="9">
    <source>
        <dbReference type="EMBL" id="HII47123.1"/>
    </source>
</evidence>
<dbReference type="Proteomes" id="UP000651120">
    <property type="component" value="Unassembled WGS sequence"/>
</dbReference>
<evidence type="ECO:0000256" key="6">
    <source>
        <dbReference type="ARBA" id="ARBA00023235"/>
    </source>
</evidence>
<dbReference type="GO" id="GO:0046872">
    <property type="term" value="F:metal ion binding"/>
    <property type="evidence" value="ECO:0007669"/>
    <property type="project" value="InterPro"/>
</dbReference>
<evidence type="ECO:0000256" key="1">
    <source>
        <dbReference type="ARBA" id="ARBA00000370"/>
    </source>
</evidence>
<evidence type="ECO:0000313" key="11">
    <source>
        <dbReference type="Proteomes" id="UP000257123"/>
    </source>
</evidence>
<dbReference type="AlphaFoldDB" id="A0A371QWW0"/>
<evidence type="ECO:0000313" key="10">
    <source>
        <dbReference type="EMBL" id="RFA94881.1"/>
    </source>
</evidence>
<evidence type="ECO:0000256" key="7">
    <source>
        <dbReference type="HAMAP-Rule" id="MF_01402"/>
    </source>
</evidence>
<dbReference type="InterPro" id="IPR004456">
    <property type="entry name" value="Pglycerate_mutase_ApgM"/>
</dbReference>
<dbReference type="InterPro" id="IPR017850">
    <property type="entry name" value="Alkaline_phosphatase_core_sf"/>
</dbReference>
<dbReference type="CDD" id="cd16011">
    <property type="entry name" value="iPGM_like"/>
    <property type="match status" value="1"/>
</dbReference>
<comment type="similarity">
    <text evidence="4 7">Belongs to the BPG-independent phosphoglycerate mutase family. A-PGAM subfamily.</text>
</comment>
<dbReference type="InterPro" id="IPR042253">
    <property type="entry name" value="Pglycerate_mutase_ApgM_sf"/>
</dbReference>
<evidence type="ECO:0000256" key="4">
    <source>
        <dbReference type="ARBA" id="ARBA00005524"/>
    </source>
</evidence>
<dbReference type="EC" id="5.4.2.12" evidence="7"/>
<reference evidence="10 11" key="1">
    <citation type="submission" date="2017-07" db="EMBL/GenBank/DDBJ databases">
        <title>Draft genome sequence of aerobic hyperthermophilic archaea, Pyrobaculum aerophilum YKB31 and YKB32.</title>
        <authorList>
            <person name="Mochizuki T."/>
            <person name="Berliner A.J."/>
            <person name="Yoshida-Takashima Y."/>
            <person name="Takaki Y."/>
            <person name="Nunoura T."/>
            <person name="Takai K."/>
        </authorList>
    </citation>
    <scope>NUCLEOTIDE SEQUENCE [LARGE SCALE GENOMIC DNA]</scope>
    <source>
        <strain evidence="10 11">YKB31</strain>
    </source>
</reference>
<comment type="pathway">
    <text evidence="3 7">Carbohydrate degradation; glycolysis; pyruvate from D-glyceraldehyde 3-phosphate: step 3/5.</text>
</comment>
<keyword evidence="5 7" id="KW-0324">Glycolysis</keyword>
<dbReference type="InterPro" id="IPR006124">
    <property type="entry name" value="Metalloenzyme"/>
</dbReference>
<accession>A0A371QWW0</accession>
<dbReference type="NCBIfam" id="NF003104">
    <property type="entry name" value="PRK04024.1"/>
    <property type="match status" value="1"/>
</dbReference>
<gene>
    <name evidence="7" type="primary">apgM</name>
    <name evidence="10" type="ORF">CGL51_09060</name>
    <name evidence="9" type="ORF">HA333_06680</name>
</gene>
<evidence type="ECO:0000256" key="5">
    <source>
        <dbReference type="ARBA" id="ARBA00023152"/>
    </source>
</evidence>
<keyword evidence="6 7" id="KW-0413">Isomerase</keyword>
<dbReference type="PANTHER" id="PTHR31209">
    <property type="entry name" value="COFACTOR-INDEPENDENT PHOSPHOGLYCERATE MUTASE"/>
    <property type="match status" value="1"/>
</dbReference>
<dbReference type="GO" id="GO:0004619">
    <property type="term" value="F:phosphoglycerate mutase activity"/>
    <property type="evidence" value="ECO:0007669"/>
    <property type="project" value="UniProtKB-UniRule"/>
</dbReference>
<dbReference type="Gene3D" id="3.30.70.2130">
    <property type="entry name" value="Metalloenzyme domain"/>
    <property type="match status" value="1"/>
</dbReference>
<dbReference type="Proteomes" id="UP000257123">
    <property type="component" value="Unassembled WGS sequence"/>
</dbReference>
<comment type="catalytic activity">
    <reaction evidence="1 7">
        <text>(2R)-2-phosphoglycerate = (2R)-3-phosphoglycerate</text>
        <dbReference type="Rhea" id="RHEA:15901"/>
        <dbReference type="ChEBI" id="CHEBI:58272"/>
        <dbReference type="ChEBI" id="CHEBI:58289"/>
        <dbReference type="EC" id="5.4.2.12"/>
    </reaction>
</comment>
<name>A0A371QWW0_9CREN</name>
<dbReference type="NCBIfam" id="TIGR00306">
    <property type="entry name" value="apgM"/>
    <property type="match status" value="1"/>
</dbReference>
<proteinExistence type="inferred from homology"/>
<dbReference type="EMBL" id="DUJP01000027">
    <property type="protein sequence ID" value="HII47123.1"/>
    <property type="molecule type" value="Genomic_DNA"/>
</dbReference>
<dbReference type="SUPFAM" id="SSF53649">
    <property type="entry name" value="Alkaline phosphatase-like"/>
    <property type="match status" value="1"/>
</dbReference>
<dbReference type="EMBL" id="NMUE01000030">
    <property type="protein sequence ID" value="RFA94881.1"/>
    <property type="molecule type" value="Genomic_DNA"/>
</dbReference>
<evidence type="ECO:0000259" key="8">
    <source>
        <dbReference type="Pfam" id="PF01676"/>
    </source>
</evidence>
<dbReference type="PANTHER" id="PTHR31209:SF0">
    <property type="entry name" value="METALLOENZYME DOMAIN-CONTAINING PROTEIN"/>
    <property type="match status" value="1"/>
</dbReference>
<evidence type="ECO:0000256" key="2">
    <source>
        <dbReference type="ARBA" id="ARBA00002315"/>
    </source>
</evidence>
<dbReference type="Pfam" id="PF01676">
    <property type="entry name" value="Metalloenzyme"/>
    <property type="match status" value="1"/>
</dbReference>
<dbReference type="GO" id="GO:0006096">
    <property type="term" value="P:glycolytic process"/>
    <property type="evidence" value="ECO:0007669"/>
    <property type="project" value="UniProtKB-UniRule"/>
</dbReference>
<dbReference type="Gene3D" id="3.40.720.10">
    <property type="entry name" value="Alkaline Phosphatase, subunit A"/>
    <property type="match status" value="1"/>
</dbReference>
<dbReference type="SMR" id="A0A371QWW0"/>
<dbReference type="HAMAP" id="MF_01402_A">
    <property type="entry name" value="ApgM_A"/>
    <property type="match status" value="1"/>
</dbReference>
<dbReference type="GeneID" id="1464448"/>
<dbReference type="RefSeq" id="WP_011008580.1">
    <property type="nucleotide sequence ID" value="NZ_DAIOPL010000009.1"/>
</dbReference>
<organism evidence="10 11">
    <name type="scientific">Pyrobaculum aerophilum</name>
    <dbReference type="NCBI Taxonomy" id="13773"/>
    <lineage>
        <taxon>Archaea</taxon>
        <taxon>Thermoproteota</taxon>
        <taxon>Thermoprotei</taxon>
        <taxon>Thermoproteales</taxon>
        <taxon>Thermoproteaceae</taxon>
        <taxon>Pyrobaculum</taxon>
    </lineage>
</organism>
<dbReference type="UniPathway" id="UPA00109">
    <property type="reaction ID" value="UER00186"/>
</dbReference>
<comment type="function">
    <text evidence="2 7">Catalyzes the interconversion of 2-phosphoglycerate and 3-phosphoglycerate.</text>
</comment>
<dbReference type="Pfam" id="PF10143">
    <property type="entry name" value="PhosphMutase"/>
    <property type="match status" value="1"/>
</dbReference>
<comment type="caution">
    <text evidence="10">The sequence shown here is derived from an EMBL/GenBank/DDBJ whole genome shotgun (WGS) entry which is preliminary data.</text>
</comment>
<reference evidence="9" key="2">
    <citation type="journal article" date="2020" name="bioRxiv">
        <title>A rank-normalized archaeal taxonomy based on genome phylogeny resolves widespread incomplete and uneven classifications.</title>
        <authorList>
            <person name="Rinke C."/>
            <person name="Chuvochina M."/>
            <person name="Mussig A.J."/>
            <person name="Chaumeil P.-A."/>
            <person name="Waite D.W."/>
            <person name="Whitman W.B."/>
            <person name="Parks D.H."/>
            <person name="Hugenholtz P."/>
        </authorList>
    </citation>
    <scope>NUCLEOTIDE SEQUENCE</scope>
    <source>
        <strain evidence="9">UBA8839</strain>
    </source>
</reference>
<dbReference type="PIRSF" id="PIRSF006392">
    <property type="entry name" value="IPGAM_arch"/>
    <property type="match status" value="1"/>
</dbReference>
<dbReference type="OMA" id="IAFRCNF"/>
<sequence length="411" mass="44865">MPSVLWVLFDGGADRPVGRKTPFYVAFKPTIDYLSSLGSCGMLDPISPGIRPGSDTAHLALFGYDPYKYYTGRGAFEALGADVALKPGDVAFRTNLATVDEAGVVIDRRAGRYIAPEEARSVEEVINKIGEEIGKKYGVDVFYKSTVEHRGVLVIRGPVSHRVSDTDPHRVGAKILRSEPLERSKEAALTAEVVNEITLRFMEISKELEINKARRLQGKLPINAILLRGGGYMPQIEPIREKYNIRAAAIAGVALIRGVARAVGMDVYTAPGLGGTKDDVFDQAVKLAVELMSKYDVVFLHVKGTDSTSHDGDFNGKVSVIERLDKALAPYLDKLLNNYFVVTSDHATPVSVKEHTGEPVPILLYGPDVVQDDVSKFSELTCWRGALGRIRGIDVMPILGSYLGLTEKFGE</sequence>
<protein>
    <recommendedName>
        <fullName evidence="7">2,3-bisphosphoglycerate-independent phosphoglycerate mutase</fullName>
        <shortName evidence="7">BPG-independent PGAM</shortName>
        <shortName evidence="7">Phosphoglyceromutase</shortName>
        <shortName evidence="7">aPGAM</shortName>
        <ecNumber evidence="7">5.4.2.12</ecNumber>
    </recommendedName>
</protein>